<name>A0A0W1A3I1_9GAMM</name>
<dbReference type="Pfam" id="PF05930">
    <property type="entry name" value="Phage_AlpA"/>
    <property type="match status" value="1"/>
</dbReference>
<dbReference type="Proteomes" id="UP000054662">
    <property type="component" value="Unassembled WGS sequence"/>
</dbReference>
<dbReference type="EMBL" id="LNZC01000031">
    <property type="protein sequence ID" value="KTD75918.1"/>
    <property type="molecule type" value="Genomic_DNA"/>
</dbReference>
<comment type="caution">
    <text evidence="2">The sequence shown here is derived from an EMBL/GenBank/DDBJ whole genome shotgun (WGS) entry which is preliminary data.</text>
</comment>
<organism evidence="2 3">
    <name type="scientific">Legionella worsleiensis</name>
    <dbReference type="NCBI Taxonomy" id="45076"/>
    <lineage>
        <taxon>Bacteria</taxon>
        <taxon>Pseudomonadati</taxon>
        <taxon>Pseudomonadota</taxon>
        <taxon>Gammaproteobacteria</taxon>
        <taxon>Legionellales</taxon>
        <taxon>Legionellaceae</taxon>
        <taxon>Legionella</taxon>
    </lineage>
</organism>
<accession>A0A0W1A3I1</accession>
<gene>
    <name evidence="2" type="ORF">Lwor_2484</name>
</gene>
<dbReference type="Gene3D" id="1.10.238.160">
    <property type="match status" value="1"/>
</dbReference>
<proteinExistence type="predicted"/>
<evidence type="ECO:0000313" key="3">
    <source>
        <dbReference type="Proteomes" id="UP000054662"/>
    </source>
</evidence>
<dbReference type="RefSeq" id="WP_058494233.1">
    <property type="nucleotide sequence ID" value="NZ_CBCRUR010000020.1"/>
</dbReference>
<dbReference type="AlphaFoldDB" id="A0A0W1A3I1"/>
<feature type="region of interest" description="Disordered" evidence="1">
    <location>
        <begin position="63"/>
        <end position="88"/>
    </location>
</feature>
<evidence type="ECO:0000313" key="2">
    <source>
        <dbReference type="EMBL" id="KTD75918.1"/>
    </source>
</evidence>
<keyword evidence="3" id="KW-1185">Reference proteome</keyword>
<sequence length="88" mass="9995">MNELPILLYPNQAQKLLGIGTTKFYELVKLPDFPKPRNLFGGKRSVYLRNEIEEWATNLAKTEVKQGNGGRYGRTPKDDTQPIATQNC</sequence>
<dbReference type="InterPro" id="IPR010260">
    <property type="entry name" value="AlpA"/>
</dbReference>
<dbReference type="OrthoDB" id="5641547at2"/>
<dbReference type="STRING" id="45076.Lwor_2484"/>
<reference evidence="2 3" key="1">
    <citation type="submission" date="2015-11" db="EMBL/GenBank/DDBJ databases">
        <title>Genomic analysis of 38 Legionella species identifies large and diverse effector repertoires.</title>
        <authorList>
            <person name="Burstein D."/>
            <person name="Amaro F."/>
            <person name="Zusman T."/>
            <person name="Lifshitz Z."/>
            <person name="Cohen O."/>
            <person name="Gilbert J.A."/>
            <person name="Pupko T."/>
            <person name="Shuman H.A."/>
            <person name="Segal G."/>
        </authorList>
    </citation>
    <scope>NUCLEOTIDE SEQUENCE [LARGE SCALE GENOMIC DNA]</scope>
    <source>
        <strain evidence="2 3">ATCC 49508</strain>
    </source>
</reference>
<evidence type="ECO:0000256" key="1">
    <source>
        <dbReference type="SAM" id="MobiDB-lite"/>
    </source>
</evidence>
<dbReference type="PATRIC" id="fig|45076.6.peg.2729"/>
<protein>
    <submittedName>
        <fullName evidence="2">Prophage CP4-57 regulatory protein (AlpA)</fullName>
    </submittedName>
</protein>